<proteinExistence type="predicted"/>
<accession>A0A6B0TYH2</accession>
<dbReference type="EMBL" id="GIFC01002295">
    <property type="protein sequence ID" value="MXU84378.1"/>
    <property type="molecule type" value="Transcribed_RNA"/>
</dbReference>
<organism evidence="1">
    <name type="scientific">Ixodes ricinus</name>
    <name type="common">Common tick</name>
    <name type="synonym">Acarus ricinus</name>
    <dbReference type="NCBI Taxonomy" id="34613"/>
    <lineage>
        <taxon>Eukaryota</taxon>
        <taxon>Metazoa</taxon>
        <taxon>Ecdysozoa</taxon>
        <taxon>Arthropoda</taxon>
        <taxon>Chelicerata</taxon>
        <taxon>Arachnida</taxon>
        <taxon>Acari</taxon>
        <taxon>Parasitiformes</taxon>
        <taxon>Ixodida</taxon>
        <taxon>Ixodoidea</taxon>
        <taxon>Ixodidae</taxon>
        <taxon>Ixodinae</taxon>
        <taxon>Ixodes</taxon>
    </lineage>
</organism>
<sequence length="80" mass="9347">MFMPYLMQGLILAQRLFFVYRYSRGLQSGVSCHYFYSRLPLIRPCQRTCEIGSNHPKVELKDACEILDILHFRSGGLTFL</sequence>
<protein>
    <submittedName>
        <fullName evidence="1">Putative secreted protein</fullName>
    </submittedName>
</protein>
<evidence type="ECO:0000313" key="1">
    <source>
        <dbReference type="EMBL" id="MXU84378.1"/>
    </source>
</evidence>
<dbReference type="AlphaFoldDB" id="A0A6B0TYH2"/>
<reference evidence="1" key="1">
    <citation type="submission" date="2019-12" db="EMBL/GenBank/DDBJ databases">
        <title>An insight into the sialome of adult female Ixodes ricinus ticks feeding for 6 days.</title>
        <authorList>
            <person name="Perner J."/>
            <person name="Ribeiro J.M.C."/>
        </authorList>
    </citation>
    <scope>NUCLEOTIDE SEQUENCE</scope>
    <source>
        <strain evidence="1">Semi-engorged</strain>
        <tissue evidence="1">Salivary glands</tissue>
    </source>
</reference>
<name>A0A6B0TYH2_IXORI</name>